<dbReference type="Pfam" id="PF03108">
    <property type="entry name" value="DBD_Tnp_Mut"/>
    <property type="match status" value="1"/>
</dbReference>
<sequence>MLPLKTDVDVLKITERLVVEGWEMMIIYVEDTTSTPIFVNEGVVDVQVKVDDIDRKGDNREVDGIDMKVDGIDMKEVAGNVDDANNVVDELDGEYVGDGEEARNVVKGGDGEEAENMVKGDVSDFYEIDEEEPELYPEANFVDPDMNEAEARKAVTDWFGQGSNAHVDEEEPPQVGGLDTDVLESTSKGNNSNKGGHGKMKGREFREEEFEGTIVLGKGMIFRDRPLYKKALKLHSIQRGHDYLCLKSDRHRVTAICRLRCGWRIHVFNM</sequence>
<comment type="caution">
    <text evidence="2">The sequence shown here is derived from an EMBL/GenBank/DDBJ whole genome shotgun (WGS) entry which is preliminary data.</text>
</comment>
<evidence type="ECO:0000313" key="3">
    <source>
        <dbReference type="Proteomes" id="UP000516437"/>
    </source>
</evidence>
<dbReference type="InterPro" id="IPR004332">
    <property type="entry name" value="Transposase_MuDR"/>
</dbReference>
<dbReference type="EMBL" id="RXIC02000022">
    <property type="protein sequence ID" value="KAB1216241.1"/>
    <property type="molecule type" value="Genomic_DNA"/>
</dbReference>
<organism evidence="2 3">
    <name type="scientific">Morella rubra</name>
    <name type="common">Chinese bayberry</name>
    <dbReference type="NCBI Taxonomy" id="262757"/>
    <lineage>
        <taxon>Eukaryota</taxon>
        <taxon>Viridiplantae</taxon>
        <taxon>Streptophyta</taxon>
        <taxon>Embryophyta</taxon>
        <taxon>Tracheophyta</taxon>
        <taxon>Spermatophyta</taxon>
        <taxon>Magnoliopsida</taxon>
        <taxon>eudicotyledons</taxon>
        <taxon>Gunneridae</taxon>
        <taxon>Pentapetalae</taxon>
        <taxon>rosids</taxon>
        <taxon>fabids</taxon>
        <taxon>Fagales</taxon>
        <taxon>Myricaceae</taxon>
        <taxon>Morella</taxon>
    </lineage>
</organism>
<protein>
    <recommendedName>
        <fullName evidence="1">Transposase MuDR plant domain-containing protein</fullName>
    </recommendedName>
</protein>
<reference evidence="2 3" key="1">
    <citation type="journal article" date="2019" name="Plant Biotechnol. J.">
        <title>The red bayberry genome and genetic basis of sex determination.</title>
        <authorList>
            <person name="Jia H.M."/>
            <person name="Jia H.J."/>
            <person name="Cai Q.L."/>
            <person name="Wang Y."/>
            <person name="Zhao H.B."/>
            <person name="Yang W.F."/>
            <person name="Wang G.Y."/>
            <person name="Li Y.H."/>
            <person name="Zhan D.L."/>
            <person name="Shen Y.T."/>
            <person name="Niu Q.F."/>
            <person name="Chang L."/>
            <person name="Qiu J."/>
            <person name="Zhao L."/>
            <person name="Xie H.B."/>
            <person name="Fu W.Y."/>
            <person name="Jin J."/>
            <person name="Li X.W."/>
            <person name="Jiao Y."/>
            <person name="Zhou C.C."/>
            <person name="Tu T."/>
            <person name="Chai C.Y."/>
            <person name="Gao J.L."/>
            <person name="Fan L.J."/>
            <person name="van de Weg E."/>
            <person name="Wang J.Y."/>
            <person name="Gao Z.S."/>
        </authorList>
    </citation>
    <scope>NUCLEOTIDE SEQUENCE [LARGE SCALE GENOMIC DNA]</scope>
    <source>
        <tissue evidence="2">Leaves</tissue>
    </source>
</reference>
<dbReference type="Proteomes" id="UP000516437">
    <property type="component" value="Chromosome 4"/>
</dbReference>
<proteinExistence type="predicted"/>
<evidence type="ECO:0000313" key="2">
    <source>
        <dbReference type="EMBL" id="KAB1216241.1"/>
    </source>
</evidence>
<accession>A0A6A1VTL5</accession>
<keyword evidence="3" id="KW-1185">Reference proteome</keyword>
<name>A0A6A1VTL5_9ROSI</name>
<gene>
    <name evidence="2" type="ORF">CJ030_MR4G005807</name>
</gene>
<dbReference type="AlphaFoldDB" id="A0A6A1VTL5"/>
<evidence type="ECO:0000259" key="1">
    <source>
        <dbReference type="Pfam" id="PF03108"/>
    </source>
</evidence>
<feature type="domain" description="Transposase MuDR plant" evidence="1">
    <location>
        <begin position="215"/>
        <end position="267"/>
    </location>
</feature>
<dbReference type="OrthoDB" id="1750715at2759"/>